<proteinExistence type="predicted"/>
<feature type="chain" id="PRO_5045287446" evidence="1">
    <location>
        <begin position="31"/>
        <end position="152"/>
    </location>
</feature>
<protein>
    <submittedName>
        <fullName evidence="2">Uncharacterized protein</fullName>
    </submittedName>
</protein>
<accession>A0ABT0VG99</accession>
<feature type="signal peptide" evidence="1">
    <location>
        <begin position="1"/>
        <end position="30"/>
    </location>
</feature>
<keyword evidence="1" id="KW-0732">Signal</keyword>
<gene>
    <name evidence="2" type="ORF">KAK10_02035</name>
</gene>
<keyword evidence="3" id="KW-1185">Reference proteome</keyword>
<name>A0ABT0VG99_9LACO</name>
<dbReference type="EMBL" id="JAGMVS010000038">
    <property type="protein sequence ID" value="MCM2436711.1"/>
    <property type="molecule type" value="Genomic_DNA"/>
</dbReference>
<dbReference type="Proteomes" id="UP001057481">
    <property type="component" value="Unassembled WGS sequence"/>
</dbReference>
<evidence type="ECO:0000313" key="2">
    <source>
        <dbReference type="EMBL" id="MCM2436711.1"/>
    </source>
</evidence>
<sequence length="152" mass="17276">MKTFKNIKIVVLTLFAIFGLTVVSTTPVQAATKTNSQVISKTLRGNWHFYDQKGNVHTMKITKTTLKIDQKKTYKLGKGNFAYYPAKYNDFNIYQLGVNYSDNGYSFRKTTVVRHGRKGTGLMMISSKYNGTRLMTKGTPIKLSFSNDAFFK</sequence>
<evidence type="ECO:0000313" key="3">
    <source>
        <dbReference type="Proteomes" id="UP001057481"/>
    </source>
</evidence>
<comment type="caution">
    <text evidence="2">The sequence shown here is derived from an EMBL/GenBank/DDBJ whole genome shotgun (WGS) entry which is preliminary data.</text>
</comment>
<evidence type="ECO:0000256" key="1">
    <source>
        <dbReference type="SAM" id="SignalP"/>
    </source>
</evidence>
<organism evidence="2 3">
    <name type="scientific">Periweissella beninensis</name>
    <dbReference type="NCBI Taxonomy" id="504936"/>
    <lineage>
        <taxon>Bacteria</taxon>
        <taxon>Bacillati</taxon>
        <taxon>Bacillota</taxon>
        <taxon>Bacilli</taxon>
        <taxon>Lactobacillales</taxon>
        <taxon>Lactobacillaceae</taxon>
        <taxon>Periweissella</taxon>
    </lineage>
</organism>
<reference evidence="2" key="1">
    <citation type="submission" date="2021-04" db="EMBL/GenBank/DDBJ databases">
        <title>Taxonomic assessment of Weissella genus.</title>
        <authorList>
            <person name="Fanelli F."/>
            <person name="Chieffi D."/>
            <person name="Dell'Aquila A."/>
            <person name="Gyu-Sung C."/>
            <person name="Franz C.M.A.P."/>
            <person name="Fusco V."/>
        </authorList>
    </citation>
    <scope>NUCLEOTIDE SEQUENCE</scope>
    <source>
        <strain evidence="2">LMG 25373</strain>
    </source>
</reference>
<dbReference type="RefSeq" id="WP_205143153.1">
    <property type="nucleotide sequence ID" value="NZ_JAFBDN010000003.1"/>
</dbReference>